<dbReference type="SMART" id="SM00135">
    <property type="entry name" value="LY"/>
    <property type="match status" value="5"/>
</dbReference>
<feature type="disulfide bond" evidence="14">
    <location>
        <begin position="1393"/>
        <end position="1400"/>
    </location>
</feature>
<evidence type="ECO:0000256" key="15">
    <source>
        <dbReference type="SAM" id="MobiDB-lite"/>
    </source>
</evidence>
<dbReference type="SMART" id="SM00181">
    <property type="entry name" value="EGF"/>
    <property type="match status" value="4"/>
</dbReference>
<evidence type="ECO:0000259" key="19">
    <source>
        <dbReference type="PROSITE" id="PS51162"/>
    </source>
</evidence>
<dbReference type="GO" id="GO:0030855">
    <property type="term" value="P:epithelial cell differentiation"/>
    <property type="evidence" value="ECO:0007669"/>
    <property type="project" value="UniProtKB-ARBA"/>
</dbReference>
<dbReference type="Pfam" id="PF07645">
    <property type="entry name" value="EGF_CA"/>
    <property type="match status" value="1"/>
</dbReference>
<keyword evidence="2" id="KW-0964">Secreted</keyword>
<dbReference type="PROSITE" id="PS50993">
    <property type="entry name" value="NIDOGEN_G2"/>
    <property type="match status" value="1"/>
</dbReference>
<dbReference type="SUPFAM" id="SSF57610">
    <property type="entry name" value="Thyroglobulin type-1 domain"/>
    <property type="match status" value="14"/>
</dbReference>
<proteinExistence type="predicted"/>
<evidence type="ECO:0000256" key="12">
    <source>
        <dbReference type="PROSITE-ProRule" id="PRU00076"/>
    </source>
</evidence>
<feature type="region of interest" description="Disordered" evidence="15">
    <location>
        <begin position="1259"/>
        <end position="1294"/>
    </location>
</feature>
<feature type="compositionally biased region" description="Basic and acidic residues" evidence="15">
    <location>
        <begin position="1654"/>
        <end position="1674"/>
    </location>
</feature>
<dbReference type="SMART" id="SM00682">
    <property type="entry name" value="G2F"/>
    <property type="match status" value="1"/>
</dbReference>
<feature type="disulfide bond" evidence="14">
    <location>
        <begin position="1241"/>
        <end position="1248"/>
    </location>
</feature>
<evidence type="ECO:0000256" key="5">
    <source>
        <dbReference type="ARBA" id="ARBA00022729"/>
    </source>
</evidence>
<dbReference type="SMART" id="SM00179">
    <property type="entry name" value="EGF_CA"/>
    <property type="match status" value="4"/>
</dbReference>
<evidence type="ECO:0000256" key="3">
    <source>
        <dbReference type="ARBA" id="ARBA00022530"/>
    </source>
</evidence>
<dbReference type="GO" id="GO:0005615">
    <property type="term" value="C:extracellular space"/>
    <property type="evidence" value="ECO:0007669"/>
    <property type="project" value="TreeGrafter"/>
</dbReference>
<feature type="domain" description="Thyroglobulin type-1" evidence="19">
    <location>
        <begin position="899"/>
        <end position="968"/>
    </location>
</feature>
<dbReference type="SUPFAM" id="SSF57196">
    <property type="entry name" value="EGF/Laminin"/>
    <property type="match status" value="1"/>
</dbReference>
<dbReference type="PANTHER" id="PTHR12352:SF3">
    <property type="entry name" value="NIDOGEN-2"/>
    <property type="match status" value="1"/>
</dbReference>
<feature type="domain" description="Thyroglobulin type-1" evidence="19">
    <location>
        <begin position="1815"/>
        <end position="1883"/>
    </location>
</feature>
<dbReference type="InterPro" id="IPR000716">
    <property type="entry name" value="Thyroglobulin_1"/>
</dbReference>
<dbReference type="InterPro" id="IPR006605">
    <property type="entry name" value="G2_nidogen/fibulin_G2F"/>
</dbReference>
<feature type="disulfide bond" evidence="14">
    <location>
        <begin position="1165"/>
        <end position="1172"/>
    </location>
</feature>
<dbReference type="InterPro" id="IPR009030">
    <property type="entry name" value="Growth_fac_rcpt_cys_sf"/>
</dbReference>
<feature type="region of interest" description="Disordered" evidence="15">
    <location>
        <begin position="1107"/>
        <end position="1142"/>
    </location>
</feature>
<dbReference type="InterPro" id="IPR000152">
    <property type="entry name" value="EGF-type_Asp/Asn_hydroxyl_site"/>
</dbReference>
<dbReference type="Pfam" id="PF00086">
    <property type="entry name" value="Thyroglobulin_1"/>
    <property type="match status" value="14"/>
</dbReference>
<dbReference type="FunFam" id="2.120.10.30:FF:000030">
    <property type="entry name" value="Nidogen 1"/>
    <property type="match status" value="1"/>
</dbReference>
<comment type="caution">
    <text evidence="12">Lacks conserved residue(s) required for the propagation of feature annotation.</text>
</comment>
<dbReference type="InterPro" id="IPR009017">
    <property type="entry name" value="GFP"/>
</dbReference>
<feature type="domain" description="Thyroglobulin type-1" evidence="19">
    <location>
        <begin position="975"/>
        <end position="1044"/>
    </location>
</feature>
<dbReference type="PROSITE" id="PS01186">
    <property type="entry name" value="EGF_2"/>
    <property type="match status" value="3"/>
</dbReference>
<dbReference type="GO" id="GO:0007160">
    <property type="term" value="P:cell-matrix adhesion"/>
    <property type="evidence" value="ECO:0007669"/>
    <property type="project" value="InterPro"/>
</dbReference>
<feature type="region of interest" description="Disordered" evidence="15">
    <location>
        <begin position="340"/>
        <end position="372"/>
    </location>
</feature>
<dbReference type="Proteomes" id="UP000515129">
    <property type="component" value="Unplaced"/>
</dbReference>
<dbReference type="PROSITE" id="PS01187">
    <property type="entry name" value="EGF_CA"/>
    <property type="match status" value="1"/>
</dbReference>
<evidence type="ECO:0000256" key="7">
    <source>
        <dbReference type="ARBA" id="ARBA00022837"/>
    </source>
</evidence>
<feature type="chain" id="PRO_5027568808" evidence="16">
    <location>
        <begin position="23"/>
        <end position="2169"/>
    </location>
</feature>
<dbReference type="PROSITE" id="PS51220">
    <property type="entry name" value="NIDO"/>
    <property type="match status" value="1"/>
</dbReference>
<feature type="domain" description="Thyroglobulin type-1" evidence="19">
    <location>
        <begin position="1203"/>
        <end position="1272"/>
    </location>
</feature>
<dbReference type="FunFam" id="2.10.25.10:FF:000038">
    <property type="entry name" value="Fibrillin 2"/>
    <property type="match status" value="1"/>
</dbReference>
<feature type="domain" description="Thyroglobulin type-1" evidence="19">
    <location>
        <begin position="1355"/>
        <end position="1424"/>
    </location>
</feature>
<evidence type="ECO:0000259" key="17">
    <source>
        <dbReference type="PROSITE" id="PS50026"/>
    </source>
</evidence>
<evidence type="ECO:0000259" key="18">
    <source>
        <dbReference type="PROSITE" id="PS50993"/>
    </source>
</evidence>
<dbReference type="CTD" id="322921"/>
<dbReference type="InterPro" id="IPR036857">
    <property type="entry name" value="Thyroglobulin_1_sf"/>
</dbReference>
<feature type="disulfide bond" evidence="14">
    <location>
        <begin position="1469"/>
        <end position="1476"/>
    </location>
</feature>
<dbReference type="SUPFAM" id="SSF57184">
    <property type="entry name" value="Growth factor receptor domain"/>
    <property type="match status" value="1"/>
</dbReference>
<feature type="domain" description="Thyroglobulin type-1" evidence="19">
    <location>
        <begin position="1051"/>
        <end position="1120"/>
    </location>
</feature>
<feature type="domain" description="Thyroglobulin type-1" evidence="19">
    <location>
        <begin position="1735"/>
        <end position="1804"/>
    </location>
</feature>
<feature type="disulfide bond" evidence="14">
    <location>
        <begin position="1089"/>
        <end position="1096"/>
    </location>
</feature>
<dbReference type="SUPFAM" id="SSF54511">
    <property type="entry name" value="GFP-like"/>
    <property type="match status" value="1"/>
</dbReference>
<dbReference type="PROSITE" id="PS00010">
    <property type="entry name" value="ASX_HYDROXYL"/>
    <property type="match status" value="2"/>
</dbReference>
<feature type="disulfide bond" evidence="14">
    <location>
        <begin position="1317"/>
        <end position="1324"/>
    </location>
</feature>
<feature type="disulfide bond" evidence="14">
    <location>
        <begin position="1545"/>
        <end position="1552"/>
    </location>
</feature>
<evidence type="ECO:0000313" key="22">
    <source>
        <dbReference type="RefSeq" id="XP_026098371.1"/>
    </source>
</evidence>
<dbReference type="InterPro" id="IPR003886">
    <property type="entry name" value="NIDO_dom"/>
</dbReference>
<dbReference type="CDD" id="cd00255">
    <property type="entry name" value="nidG2"/>
    <property type="match status" value="1"/>
</dbReference>
<keyword evidence="7" id="KW-0106">Calcium</keyword>
<dbReference type="Gene3D" id="2.120.10.30">
    <property type="entry name" value="TolB, C-terminal domain"/>
    <property type="match status" value="1"/>
</dbReference>
<dbReference type="RefSeq" id="XP_026098371.1">
    <property type="nucleotide sequence ID" value="XM_026242586.1"/>
</dbReference>
<feature type="disulfide bond" evidence="14">
    <location>
        <begin position="937"/>
        <end position="944"/>
    </location>
</feature>
<dbReference type="GO" id="GO:0005604">
    <property type="term" value="C:basement membrane"/>
    <property type="evidence" value="ECO:0007669"/>
    <property type="project" value="UniProtKB-SubCell"/>
</dbReference>
<feature type="region of interest" description="Disordered" evidence="15">
    <location>
        <begin position="1639"/>
        <end position="1674"/>
    </location>
</feature>
<dbReference type="FunFam" id="4.10.800.10:FF:000001">
    <property type="entry name" value="Testican-3 isoform 2"/>
    <property type="match status" value="13"/>
</dbReference>
<feature type="region of interest" description="Disordered" evidence="15">
    <location>
        <begin position="307"/>
        <end position="326"/>
    </location>
</feature>
<dbReference type="SUPFAM" id="SSF63825">
    <property type="entry name" value="YWTD domain"/>
    <property type="match status" value="1"/>
</dbReference>
<feature type="domain" description="Nidogen G2 beta-barrel" evidence="18">
    <location>
        <begin position="462"/>
        <end position="691"/>
    </location>
</feature>
<evidence type="ECO:0000256" key="6">
    <source>
        <dbReference type="ARBA" id="ARBA00022737"/>
    </source>
</evidence>
<feature type="disulfide bond" evidence="14">
    <location>
        <begin position="1621"/>
        <end position="1628"/>
    </location>
</feature>
<feature type="domain" description="EGF-like" evidence="17">
    <location>
        <begin position="418"/>
        <end position="458"/>
    </location>
</feature>
<reference evidence="22" key="1">
    <citation type="submission" date="2025-08" db="UniProtKB">
        <authorList>
            <consortium name="RefSeq"/>
        </authorList>
    </citation>
    <scope>IDENTIFICATION</scope>
    <source>
        <strain evidence="22">Wakin</strain>
        <tissue evidence="22">Muscle</tissue>
    </source>
</reference>
<feature type="domain" description="Thyroglobulin type-1" evidence="19">
    <location>
        <begin position="1583"/>
        <end position="1652"/>
    </location>
</feature>
<evidence type="ECO:0000256" key="8">
    <source>
        <dbReference type="ARBA" id="ARBA00022869"/>
    </source>
</evidence>
<feature type="disulfide bond" evidence="14">
    <location>
        <begin position="1773"/>
        <end position="1780"/>
    </location>
</feature>
<feature type="compositionally biased region" description="Basic and acidic residues" evidence="15">
    <location>
        <begin position="1198"/>
        <end position="1219"/>
    </location>
</feature>
<feature type="compositionally biased region" description="Basic and acidic residues" evidence="15">
    <location>
        <begin position="894"/>
        <end position="915"/>
    </location>
</feature>
<feature type="domain" description="Thyroglobulin type-1" evidence="19">
    <location>
        <begin position="823"/>
        <end position="892"/>
    </location>
</feature>
<dbReference type="KEGG" id="caua:113069486"/>
<evidence type="ECO:0000256" key="9">
    <source>
        <dbReference type="ARBA" id="ARBA00022889"/>
    </source>
</evidence>
<feature type="domain" description="EGF-like" evidence="17">
    <location>
        <begin position="735"/>
        <end position="777"/>
    </location>
</feature>
<feature type="compositionally biased region" description="Basic and acidic residues" evidence="15">
    <location>
        <begin position="1122"/>
        <end position="1142"/>
    </location>
</feature>
<dbReference type="InterPro" id="IPR001881">
    <property type="entry name" value="EGF-like_Ca-bd_dom"/>
</dbReference>
<dbReference type="CDD" id="cd00191">
    <property type="entry name" value="TY"/>
    <property type="match status" value="14"/>
</dbReference>
<dbReference type="Gene3D" id="2.40.155.10">
    <property type="entry name" value="Green fluorescent protein"/>
    <property type="match status" value="1"/>
</dbReference>
<dbReference type="InterPro" id="IPR051950">
    <property type="entry name" value="Dev_reg/Prot_inhib"/>
</dbReference>
<accession>A0A6P6MQM4</accession>
<dbReference type="Pfam" id="PF06119">
    <property type="entry name" value="NIDO"/>
    <property type="match status" value="1"/>
</dbReference>
<keyword evidence="3" id="KW-0272">Extracellular matrix</keyword>
<dbReference type="InterPro" id="IPR000033">
    <property type="entry name" value="LDLR_classB_rpt"/>
</dbReference>
<dbReference type="Gene3D" id="4.10.800.10">
    <property type="entry name" value="Thyroglobulin type-1"/>
    <property type="match status" value="14"/>
</dbReference>
<feature type="disulfide bond" evidence="14">
    <location>
        <begin position="1697"/>
        <end position="1704"/>
    </location>
</feature>
<dbReference type="PROSITE" id="PS50026">
    <property type="entry name" value="EGF_3"/>
    <property type="match status" value="4"/>
</dbReference>
<sequence>MTWDKIAVFFLQLSWTVLHVTAIHRHDIYPYGVFYGDATLQAGDDETSKVITLTKPMYFYETSFNNLYVATNGIISTQDLPMEKQYVDDGFPTDFPVIAPFLADIDTSKGKGSIFYRQTESPTVLKRAEADVKKGFPDTTFTPTHAFIATWENVSAYDEVTRSSRPSNRVNTFQVVLAYNERDTYALFLYPEDGLQFFGTRPKESYNVEIELPARVGFTRGELSFLFFSRTEGPYYSVTSDEQSVKNLYQKGNIGERGVWLFHIGNRYSFQNVVPAQHEAVFTKAPPVLDAVIPDEDYTDNDEEEYDLIDPDFQDPTTSEYLEPEQDSSILERLNQEVPLGQSPPQLSESGPGEFPQPDHHNLPPEDVTQPQRPLPKHAILQVYPNSVKDVPPSGGQVFSIEEKVNFDSGVIHYSTDNKETCERFQQQCSQNAHCTDYSTGFCCHCNSGFYGNGRHCLPNGAPHRVNGKVRGTVLVGGTAVQLDSIDLHAYIVVGDGRAYTAISEVPEPVGWALMPVAPIGGLFGWLFALELPDSLNGFSITGAEFTRYADVTFYPGNQRLSIVQTATGLDTQNYLNVDTHLQGSVPFIPPGATVQMEPFKDTYHYYPSLITSTSVREFTVTSTENGAETHTFQVKQNITYRDCTHGPRSPLETLELRMERIFVMYVKEERILRYAITNKIGPLGAGDPEPEDVNPCYSGNHDCDTTAQCVPGEGQLFSCQCATGYRGDGRNCYDVDECAEGLSSCGAHSYCVNLPGSHRCQCESGFEFGFDGRTCQDVDECRDQPCHTQALCSNSPGSFHCQCQPGYHGDGFQCHHTNGRPKTQCEQHRDSVRSRDGDVPLTGAFIPQCDEEGQYRSQQCHGSTGHCWCVDSRGQERAGTRTPPGAPVINCDEPERPKTQCEQHRDSVRSRDGDVPLTGAFIPQCDEEGQYRSQQCHGSTGHCWCVDSRGQERAGTRTPPGAPAINCDEPVRPKTQCEQHRDSVRSRDGNVPLTGAFIPQCDEEGQYRSQQCHGSTGHCWCVDSRGQERAGTRTPPGAPVINCDEAERPKTQCEQHRDSLRSTDGDVPLIGAFIPQCDEEGQYRSQQCHGSTGHCWCVDSRGQERAGTRTPPGAPAINCDEPERPKTQCEQHRDSLRSRDGDVPLIGAFIPQCDEEGQYRSQQCHGSTGHCWCVDSRGQERAGTRTPPGAPAINCDEPERPKTQCEQHRDSLRSRDGDVPLTGAFIPQCDEEGQYRSQQCHGSTGHCWCVDNRGQERAGTRTPPGAPAINCDEPERPKTKCEQHRDSLRSRDGDVPLIGAFIPQCDEEGQYRSQQCHGSTGHCWCVDSRGQERAGTRTPPGAPVINCDEPEHPKTQCEQHRDSLRSRDGDVPLTGAFIPQCDEEGQYRSQQCHGSTGHCWCVDSRGQERAGTRTPPGAPAINCDEPVRPKTQCEQHRDSLRSRDGNVPLTGAFIPQCDEEGQYRSQQCHGSTGHCWCVDSRGQERAGTRTPPGAPAINCDEPERPKTQCEQHRDSLRSRDGDVPLIGAFIPQCDEEGQYRSQQCHGSTGHCWCVDSRGQERAGTRTPPGAPAINCDEPVRPKTQCEQHRDSVRSRDGDVPLIGAFIPQCDEVGQYRSQQCHGSTGHCWCVDSRGQERAGTRTPPGAPAINCDEPERPKTQCEQHRDSLRSRDGDVPLIGAFIPQCDEEGQYRSQQCHGSTGHCWCVDSRGQERAGTRTPPGAPAINCDEPVRPKTQCEQHRDSLRSRDGDVPLTGAFIPQCDEEGQYRSQQCHGSTGHCWCVDSRGQERAGTRTPPGAPAINCDEPVPPVPRPETVCERWRASLLEQYGGQPGSHHYLPQCDSSGEFNPVQCYGDSSYCWCVDQNGREVPGTRSHDAVKPACIPTVAPPTMHPLPRPDVTPPPTGTFLLYAQGQQIGALPLNGTQMDKQRSSVLLALHGSIVVGIDYDCRERKVYWTDLAGRTINRASLEPGSEPEIIINTALTSPEGLAIDVVRRKLFWVDSTSDKIETANLDGSDRRVLFDTDLVNPRAIIVDSTTGTLYWTDWNREAPKIESSSVDGQNRRVLVQNGIGLPNALTYDSTTRQVCWADAGTKRLECISPNGTGRRVVHSNLIYPFSMVAFTNHYYYTDWRRDGVIALNRDNQSTDEHLPDQRSHLYGITVAPPHCL</sequence>
<dbReference type="PANTHER" id="PTHR12352">
    <property type="entry name" value="SECRETED MODULAR CALCIUM-BINDING PROTEIN"/>
    <property type="match status" value="1"/>
</dbReference>
<evidence type="ECO:0000256" key="4">
    <source>
        <dbReference type="ARBA" id="ARBA00022536"/>
    </source>
</evidence>
<dbReference type="OrthoDB" id="6375837at2759"/>
<dbReference type="InterPro" id="IPR049883">
    <property type="entry name" value="NOTCH1_EGF-like"/>
</dbReference>
<keyword evidence="21" id="KW-1185">Reference proteome</keyword>
<evidence type="ECO:0000256" key="1">
    <source>
        <dbReference type="ARBA" id="ARBA00004302"/>
    </source>
</evidence>
<dbReference type="GO" id="GO:0005509">
    <property type="term" value="F:calcium ion binding"/>
    <property type="evidence" value="ECO:0007669"/>
    <property type="project" value="InterPro"/>
</dbReference>
<comment type="subcellular location">
    <subcellularLocation>
        <location evidence="1">Secreted</location>
        <location evidence="1">Extracellular space</location>
        <location evidence="1">Extracellular matrix</location>
        <location evidence="1">Basement membrane</location>
    </subcellularLocation>
</comment>
<feature type="compositionally biased region" description="Basic and acidic residues" evidence="15">
    <location>
        <begin position="1274"/>
        <end position="1294"/>
    </location>
</feature>
<feature type="disulfide bond" evidence="14">
    <location>
        <begin position="861"/>
        <end position="868"/>
    </location>
</feature>
<keyword evidence="6" id="KW-0677">Repeat</keyword>
<feature type="signal peptide" evidence="16">
    <location>
        <begin position="1"/>
        <end position="22"/>
    </location>
</feature>
<dbReference type="PROSITE" id="PS51162">
    <property type="entry name" value="THYROGLOBULIN_1_2"/>
    <property type="match status" value="14"/>
</dbReference>
<evidence type="ECO:0000256" key="10">
    <source>
        <dbReference type="ARBA" id="ARBA00023157"/>
    </source>
</evidence>
<evidence type="ECO:0000313" key="21">
    <source>
        <dbReference type="Proteomes" id="UP000515129"/>
    </source>
</evidence>
<feature type="domain" description="Thyroglobulin type-1" evidence="19">
    <location>
        <begin position="1507"/>
        <end position="1576"/>
    </location>
</feature>
<dbReference type="Gene3D" id="2.10.25.10">
    <property type="entry name" value="Laminin"/>
    <property type="match status" value="3"/>
</dbReference>
<feature type="region of interest" description="Disordered" evidence="15">
    <location>
        <begin position="1335"/>
        <end position="1356"/>
    </location>
</feature>
<feature type="domain" description="EGF-like" evidence="17">
    <location>
        <begin position="693"/>
        <end position="734"/>
    </location>
</feature>
<gene>
    <name evidence="22" type="primary">nid2a</name>
</gene>
<evidence type="ECO:0000256" key="11">
    <source>
        <dbReference type="ARBA" id="ARBA00023180"/>
    </source>
</evidence>
<protein>
    <submittedName>
        <fullName evidence="22">Nidogen-2</fullName>
    </submittedName>
</protein>
<dbReference type="InterPro" id="IPR011042">
    <property type="entry name" value="6-blade_b-propeller_TolB-like"/>
</dbReference>
<keyword evidence="9" id="KW-0130">Cell adhesion</keyword>
<evidence type="ECO:0000256" key="16">
    <source>
        <dbReference type="SAM" id="SignalP"/>
    </source>
</evidence>
<keyword evidence="5 16" id="KW-0732">Signal</keyword>
<dbReference type="InterPro" id="IPR024731">
    <property type="entry name" value="NELL2-like_EGF"/>
</dbReference>
<dbReference type="PROSITE" id="PS51120">
    <property type="entry name" value="LDLRB"/>
    <property type="match status" value="3"/>
</dbReference>
<dbReference type="Pfam" id="PF00058">
    <property type="entry name" value="Ldl_recept_b"/>
    <property type="match status" value="2"/>
</dbReference>
<dbReference type="PROSITE" id="PS00484">
    <property type="entry name" value="THYROGLOBULIN_1_1"/>
    <property type="match status" value="14"/>
</dbReference>
<evidence type="ECO:0000256" key="2">
    <source>
        <dbReference type="ARBA" id="ARBA00022525"/>
    </source>
</evidence>
<dbReference type="SMART" id="SM00211">
    <property type="entry name" value="TY"/>
    <property type="match status" value="14"/>
</dbReference>
<dbReference type="InterPro" id="IPR018097">
    <property type="entry name" value="EGF_Ca-bd_CS"/>
</dbReference>
<dbReference type="Pfam" id="PF07474">
    <property type="entry name" value="G2F"/>
    <property type="match status" value="1"/>
</dbReference>
<feature type="domain" description="NIDO" evidence="20">
    <location>
        <begin position="100"/>
        <end position="267"/>
    </location>
</feature>
<feature type="domain" description="Thyroglobulin type-1" evidence="19">
    <location>
        <begin position="1431"/>
        <end position="1500"/>
    </location>
</feature>
<feature type="domain" description="Thyroglobulin type-1" evidence="19">
    <location>
        <begin position="1127"/>
        <end position="1196"/>
    </location>
</feature>
<name>A0A6P6MQM4_CARAU</name>
<feature type="region of interest" description="Disordered" evidence="15">
    <location>
        <begin position="894"/>
        <end position="916"/>
    </location>
</feature>
<feature type="region of interest" description="Disordered" evidence="15">
    <location>
        <begin position="1183"/>
        <end position="1220"/>
    </location>
</feature>
<feature type="repeat" description="LDL-receptor class B" evidence="13">
    <location>
        <begin position="2040"/>
        <end position="2084"/>
    </location>
</feature>
<evidence type="ECO:0000256" key="13">
    <source>
        <dbReference type="PROSITE-ProRule" id="PRU00461"/>
    </source>
</evidence>
<feature type="disulfide bond" evidence="14">
    <location>
        <begin position="1853"/>
        <end position="1860"/>
    </location>
</feature>
<dbReference type="FunFam" id="2.10.25.10:FF:000139">
    <property type="entry name" value="Fibulin-1"/>
    <property type="match status" value="1"/>
</dbReference>
<feature type="domain" description="EGF-like" evidence="17">
    <location>
        <begin position="778"/>
        <end position="814"/>
    </location>
</feature>
<keyword evidence="11" id="KW-0325">Glycoprotein</keyword>
<keyword evidence="4 12" id="KW-0245">EGF-like domain</keyword>
<feature type="repeat" description="LDL-receptor class B" evidence="13">
    <location>
        <begin position="1953"/>
        <end position="1996"/>
    </location>
</feature>
<feature type="disulfide bond" evidence="14">
    <location>
        <begin position="1013"/>
        <end position="1020"/>
    </location>
</feature>
<dbReference type="InterPro" id="IPR000742">
    <property type="entry name" value="EGF"/>
</dbReference>
<feature type="repeat" description="LDL-receptor class B" evidence="13">
    <location>
        <begin position="1997"/>
        <end position="2039"/>
    </location>
</feature>
<evidence type="ECO:0000256" key="14">
    <source>
        <dbReference type="PROSITE-ProRule" id="PRU00500"/>
    </source>
</evidence>
<dbReference type="Pfam" id="PF12947">
    <property type="entry name" value="EGF_3"/>
    <property type="match status" value="2"/>
</dbReference>
<keyword evidence="8" id="KW-0084">Basement membrane</keyword>
<feature type="domain" description="Thyroglobulin type-1" evidence="19">
    <location>
        <begin position="1279"/>
        <end position="1348"/>
    </location>
</feature>
<organism evidence="21 22">
    <name type="scientific">Carassius auratus</name>
    <name type="common">Goldfish</name>
    <dbReference type="NCBI Taxonomy" id="7957"/>
    <lineage>
        <taxon>Eukaryota</taxon>
        <taxon>Metazoa</taxon>
        <taxon>Chordata</taxon>
        <taxon>Craniata</taxon>
        <taxon>Vertebrata</taxon>
        <taxon>Euteleostomi</taxon>
        <taxon>Actinopterygii</taxon>
        <taxon>Neopterygii</taxon>
        <taxon>Teleostei</taxon>
        <taxon>Ostariophysi</taxon>
        <taxon>Cypriniformes</taxon>
        <taxon>Cyprinidae</taxon>
        <taxon>Cyprininae</taxon>
        <taxon>Carassius</taxon>
    </lineage>
</organism>
<feature type="domain" description="Thyroglobulin type-1" evidence="19">
    <location>
        <begin position="1659"/>
        <end position="1728"/>
    </location>
</feature>
<dbReference type="SMART" id="SM00539">
    <property type="entry name" value="NIDO"/>
    <property type="match status" value="1"/>
</dbReference>
<evidence type="ECO:0000259" key="20">
    <source>
        <dbReference type="PROSITE" id="PS51220"/>
    </source>
</evidence>
<dbReference type="CDD" id="cd00054">
    <property type="entry name" value="EGF_CA"/>
    <property type="match status" value="2"/>
</dbReference>
<keyword evidence="10 14" id="KW-1015">Disulfide bond</keyword>